<dbReference type="Gene3D" id="3.40.50.880">
    <property type="match status" value="1"/>
</dbReference>
<dbReference type="GO" id="GO:0019243">
    <property type="term" value="P:methylglyoxal catabolic process to D-lactate via S-lactoyl-glutathione"/>
    <property type="evidence" value="ECO:0007669"/>
    <property type="project" value="TreeGrafter"/>
</dbReference>
<reference evidence="6 8" key="3">
    <citation type="submission" date="2016-10" db="EMBL/GenBank/DDBJ databases">
        <authorList>
            <person name="Varghese N."/>
            <person name="Submissions S."/>
        </authorList>
    </citation>
    <scope>NUCLEOTIDE SEQUENCE [LARGE SCALE GENOMIC DNA]</scope>
    <source>
        <strain evidence="6 8">CGMCC 1.6501</strain>
    </source>
</reference>
<protein>
    <submittedName>
        <fullName evidence="6">Intracellular protease/amidase</fullName>
    </submittedName>
    <submittedName>
        <fullName evidence="5">NonF</fullName>
    </submittedName>
</protein>
<evidence type="ECO:0000256" key="2">
    <source>
        <dbReference type="ARBA" id="ARBA00023239"/>
    </source>
</evidence>
<dbReference type="InterPro" id="IPR029062">
    <property type="entry name" value="Class_I_gatase-like"/>
</dbReference>
<proteinExistence type="inferred from homology"/>
<dbReference type="EMBL" id="FOTB01000005">
    <property type="protein sequence ID" value="SFK88475.1"/>
    <property type="molecule type" value="Genomic_DNA"/>
</dbReference>
<keyword evidence="7" id="KW-1185">Reference proteome</keyword>
<keyword evidence="2" id="KW-0456">Lyase</keyword>
<evidence type="ECO:0000313" key="8">
    <source>
        <dbReference type="Proteomes" id="UP000183090"/>
    </source>
</evidence>
<evidence type="ECO:0000313" key="7">
    <source>
        <dbReference type="Proteomes" id="UP000034029"/>
    </source>
</evidence>
<dbReference type="PANTHER" id="PTHR48094">
    <property type="entry name" value="PROTEIN/NUCLEIC ACID DEGLYCASE DJ-1-RELATED"/>
    <property type="match status" value="1"/>
</dbReference>
<dbReference type="OrthoDB" id="9792284at2"/>
<dbReference type="GO" id="GO:0005737">
    <property type="term" value="C:cytoplasm"/>
    <property type="evidence" value="ECO:0007669"/>
    <property type="project" value="TreeGrafter"/>
</dbReference>
<dbReference type="GO" id="GO:0019172">
    <property type="term" value="F:glyoxalase III activity"/>
    <property type="evidence" value="ECO:0007669"/>
    <property type="project" value="TreeGrafter"/>
</dbReference>
<gene>
    <name evidence="5" type="ORF">AAT16_11080</name>
    <name evidence="6" type="ORF">SAMN05216235_2233</name>
</gene>
<dbReference type="InterPro" id="IPR002818">
    <property type="entry name" value="DJ-1/PfpI"/>
</dbReference>
<dbReference type="KEGG" id="shv:AAT16_11080"/>
<feature type="domain" description="DJ-1/PfpI" evidence="4">
    <location>
        <begin position="28"/>
        <end position="219"/>
    </location>
</feature>
<reference evidence="5 7" key="1">
    <citation type="journal article" date="2015" name="Int. J. Syst. Evol. Microbiol.">
        <title>Complete genome sequence of Salinicoccus halodurans H3B36, isolated from the Qaidam Basin in China.</title>
        <authorList>
            <person name="Jiang K."/>
            <person name="Xue Y."/>
            <person name="Ma Y."/>
        </authorList>
    </citation>
    <scope>NUCLEOTIDE SEQUENCE [LARGE SCALE GENOMIC DNA]</scope>
    <source>
        <strain evidence="5 7">H3B36</strain>
    </source>
</reference>
<evidence type="ECO:0000259" key="4">
    <source>
        <dbReference type="Pfam" id="PF01965"/>
    </source>
</evidence>
<dbReference type="PANTHER" id="PTHR48094:SF11">
    <property type="entry name" value="GLUTATHIONE-INDEPENDENT GLYOXALASE HSP31-RELATED"/>
    <property type="match status" value="1"/>
</dbReference>
<organism evidence="6 8">
    <name type="scientific">Salinicoccus halodurans</name>
    <dbReference type="NCBI Taxonomy" id="407035"/>
    <lineage>
        <taxon>Bacteria</taxon>
        <taxon>Bacillati</taxon>
        <taxon>Bacillota</taxon>
        <taxon>Bacilli</taxon>
        <taxon>Bacillales</taxon>
        <taxon>Staphylococcaceae</taxon>
        <taxon>Salinicoccus</taxon>
    </lineage>
</organism>
<dbReference type="InterPro" id="IPR050325">
    <property type="entry name" value="Prot/Nucl_acid_deglycase"/>
</dbReference>
<reference evidence="7" key="2">
    <citation type="submission" date="2015-04" db="EMBL/GenBank/DDBJ databases">
        <title>Complete genome sequence of Salinicoccus halodurans strain H3B36, isolated from the Qaidam basin of China.</title>
        <authorList>
            <person name="Ma Y."/>
            <person name="Jiang K."/>
            <person name="Xue Y."/>
        </authorList>
    </citation>
    <scope>NUCLEOTIDE SEQUENCE [LARGE SCALE GENOMIC DNA]</scope>
    <source>
        <strain evidence="7">H3B36</strain>
    </source>
</reference>
<comment type="similarity">
    <text evidence="3">Belongs to the peptidase C56 family. HSP31-like subfamily.</text>
</comment>
<evidence type="ECO:0000256" key="3">
    <source>
        <dbReference type="ARBA" id="ARBA00038493"/>
    </source>
</evidence>
<keyword evidence="1" id="KW-0346">Stress response</keyword>
<dbReference type="GO" id="GO:0006508">
    <property type="term" value="P:proteolysis"/>
    <property type="evidence" value="ECO:0007669"/>
    <property type="project" value="UniProtKB-KW"/>
</dbReference>
<dbReference type="RefSeq" id="WP_046790866.1">
    <property type="nucleotide sequence ID" value="NZ_CP011366.1"/>
</dbReference>
<keyword evidence="6" id="KW-0378">Hydrolase</keyword>
<keyword evidence="6" id="KW-0645">Protease</keyword>
<dbReference type="EMBL" id="CP011366">
    <property type="protein sequence ID" value="AKG74687.1"/>
    <property type="molecule type" value="Genomic_DNA"/>
</dbReference>
<evidence type="ECO:0000313" key="5">
    <source>
        <dbReference type="EMBL" id="AKG74687.1"/>
    </source>
</evidence>
<dbReference type="SUPFAM" id="SSF52317">
    <property type="entry name" value="Class I glutamine amidotransferase-like"/>
    <property type="match status" value="1"/>
</dbReference>
<dbReference type="Proteomes" id="UP000034029">
    <property type="component" value="Chromosome"/>
</dbReference>
<dbReference type="AlphaFoldDB" id="A0A0F7HML3"/>
<dbReference type="Pfam" id="PF01965">
    <property type="entry name" value="DJ-1_PfpI"/>
    <property type="match status" value="1"/>
</dbReference>
<accession>A0A0F7HML3</accession>
<sequence>MNKSVLIVATNHGTINNDKDRPTGLWLSEAAEPYQIFQGAGLQADIVSPKGGEVPLDPASLSNGQDDEKFNDVIRLLQNTQSLKDVVYEGYDAIFFAGGHGAMYDFPGNPEIQNIMAYFKDDGRIIGAVCHGPAAFADAKTKDGSYLVDGVKITGFTNAEEESMNLMDDMPFALQTKLESHGAGFVAGSEMESNVVKDRNFVTGQNPASAADAAQAIVNQLT</sequence>
<name>A0A0F7HML3_9STAP</name>
<evidence type="ECO:0000256" key="1">
    <source>
        <dbReference type="ARBA" id="ARBA00023016"/>
    </source>
</evidence>
<dbReference type="Proteomes" id="UP000183090">
    <property type="component" value="Unassembled WGS sequence"/>
</dbReference>
<evidence type="ECO:0000313" key="6">
    <source>
        <dbReference type="EMBL" id="SFK88475.1"/>
    </source>
</evidence>
<dbReference type="CDD" id="cd03141">
    <property type="entry name" value="GATase1_Hsp31_like"/>
    <property type="match status" value="1"/>
</dbReference>
<dbReference type="GO" id="GO:0008233">
    <property type="term" value="F:peptidase activity"/>
    <property type="evidence" value="ECO:0007669"/>
    <property type="project" value="UniProtKB-KW"/>
</dbReference>